<evidence type="ECO:0000313" key="1">
    <source>
        <dbReference type="EMBL" id="KAK7012505.1"/>
    </source>
</evidence>
<dbReference type="AlphaFoldDB" id="A0AAW0AHR6"/>
<name>A0AAW0AHR6_9AGAR</name>
<gene>
    <name evidence="1" type="ORF">R3P38DRAFT_2790751</name>
</gene>
<reference evidence="1 2" key="1">
    <citation type="journal article" date="2024" name="J Genomics">
        <title>Draft genome sequencing and assembly of Favolaschia claudopus CIRM-BRFM 2984 isolated from oak limbs.</title>
        <authorList>
            <person name="Navarro D."/>
            <person name="Drula E."/>
            <person name="Chaduli D."/>
            <person name="Cazenave R."/>
            <person name="Ahrendt S."/>
            <person name="Wang J."/>
            <person name="Lipzen A."/>
            <person name="Daum C."/>
            <person name="Barry K."/>
            <person name="Grigoriev I.V."/>
            <person name="Favel A."/>
            <person name="Rosso M.N."/>
            <person name="Martin F."/>
        </authorList>
    </citation>
    <scope>NUCLEOTIDE SEQUENCE [LARGE SCALE GENOMIC DNA]</scope>
    <source>
        <strain evidence="1 2">CIRM-BRFM 2984</strain>
    </source>
</reference>
<dbReference type="EMBL" id="JAWWNJ010000065">
    <property type="protein sequence ID" value="KAK7012505.1"/>
    <property type="molecule type" value="Genomic_DNA"/>
</dbReference>
<accession>A0AAW0AHR6</accession>
<sequence length="423" mass="47989">MDTNIEIIRDFLCKALHLSPPFEIQQSDWERMISHIVYTKDLGICANTSDPDAYGFGPKICSMSDKNAYDLTRNQWCSRILRAYGTALPAPMSNHDAYEFRPIRSLPAELPRFAVYLKKCAQKWSKSGKKPAYGSDEFWAFWIEHITAYAEVLYTRNMYKPSEKLTKALPSSIVFSGLEMHNVSVTWSLRVYTWYRLLRRSERAKSDLGGSHKLSNGEACFPIHRCKHWGPQCDLSPSENPVCRGLPRVAQNCRDQAHDCPKLPFVVIDLKNCELRQNVLGIDSSRRQTCLATSAKKVQRPDPESPFTRIIYGPLQVHAAGVQCWANLTGREILLFQTNVPDQCAESRLHRLACDHLKRVVLFMIRIQSCSETEFVPQIAATCWYEAGVGRRGFARLGGVGGEVALGIRIADLIIFWLRCVVA</sequence>
<organism evidence="1 2">
    <name type="scientific">Favolaschia claudopus</name>
    <dbReference type="NCBI Taxonomy" id="2862362"/>
    <lineage>
        <taxon>Eukaryota</taxon>
        <taxon>Fungi</taxon>
        <taxon>Dikarya</taxon>
        <taxon>Basidiomycota</taxon>
        <taxon>Agaricomycotina</taxon>
        <taxon>Agaricomycetes</taxon>
        <taxon>Agaricomycetidae</taxon>
        <taxon>Agaricales</taxon>
        <taxon>Marasmiineae</taxon>
        <taxon>Mycenaceae</taxon>
        <taxon>Favolaschia</taxon>
    </lineage>
</organism>
<evidence type="ECO:0000313" key="2">
    <source>
        <dbReference type="Proteomes" id="UP001362999"/>
    </source>
</evidence>
<proteinExistence type="predicted"/>
<keyword evidence="2" id="KW-1185">Reference proteome</keyword>
<dbReference type="Proteomes" id="UP001362999">
    <property type="component" value="Unassembled WGS sequence"/>
</dbReference>
<protein>
    <submittedName>
        <fullName evidence="1">Uncharacterized protein</fullName>
    </submittedName>
</protein>
<comment type="caution">
    <text evidence="1">The sequence shown here is derived from an EMBL/GenBank/DDBJ whole genome shotgun (WGS) entry which is preliminary data.</text>
</comment>